<dbReference type="AlphaFoldDB" id="A0AAW2G6Y3"/>
<dbReference type="EMBL" id="JADYXP020000006">
    <property type="protein sequence ID" value="KAL0122729.1"/>
    <property type="molecule type" value="Genomic_DNA"/>
</dbReference>
<sequence length="201" mass="23182">MAFHREPPFFTKKPSCIIVIIVPVHTAYISSGNFLNYPLALMPSRYATYYYADMYLRILEDRLFSQSLDSIFNSGRLRLLMKRGKKKKINPEKDIGLMQNGERSLFAEEMGDGREYQGGQRERPAEQRAGKRKRMYICRLSERIKTERIANGFPFQSVDRRGNVDSYVPSPLLPITLSLSLSFSLSGDSDFFKFFGSQFSN</sequence>
<evidence type="ECO:0000313" key="1">
    <source>
        <dbReference type="EMBL" id="KAL0122729.1"/>
    </source>
</evidence>
<name>A0AAW2G6Y3_9HYME</name>
<organism evidence="1 2">
    <name type="scientific">Cardiocondyla obscurior</name>
    <dbReference type="NCBI Taxonomy" id="286306"/>
    <lineage>
        <taxon>Eukaryota</taxon>
        <taxon>Metazoa</taxon>
        <taxon>Ecdysozoa</taxon>
        <taxon>Arthropoda</taxon>
        <taxon>Hexapoda</taxon>
        <taxon>Insecta</taxon>
        <taxon>Pterygota</taxon>
        <taxon>Neoptera</taxon>
        <taxon>Endopterygota</taxon>
        <taxon>Hymenoptera</taxon>
        <taxon>Apocrita</taxon>
        <taxon>Aculeata</taxon>
        <taxon>Formicoidea</taxon>
        <taxon>Formicidae</taxon>
        <taxon>Myrmicinae</taxon>
        <taxon>Cardiocondyla</taxon>
    </lineage>
</organism>
<reference evidence="1 2" key="1">
    <citation type="submission" date="2023-03" db="EMBL/GenBank/DDBJ databases">
        <title>High recombination rates correlate with genetic variation in Cardiocondyla obscurior ants.</title>
        <authorList>
            <person name="Errbii M."/>
        </authorList>
    </citation>
    <scope>NUCLEOTIDE SEQUENCE [LARGE SCALE GENOMIC DNA]</scope>
    <source>
        <strain evidence="1">Alpha-2009</strain>
        <tissue evidence="1">Whole body</tissue>
    </source>
</reference>
<protein>
    <submittedName>
        <fullName evidence="1">Uncharacterized protein</fullName>
    </submittedName>
</protein>
<accession>A0AAW2G6Y3</accession>
<comment type="caution">
    <text evidence="1">The sequence shown here is derived from an EMBL/GenBank/DDBJ whole genome shotgun (WGS) entry which is preliminary data.</text>
</comment>
<gene>
    <name evidence="1" type="ORF">PUN28_007431</name>
</gene>
<keyword evidence="2" id="KW-1185">Reference proteome</keyword>
<dbReference type="Proteomes" id="UP001430953">
    <property type="component" value="Unassembled WGS sequence"/>
</dbReference>
<proteinExistence type="predicted"/>
<evidence type="ECO:0000313" key="2">
    <source>
        <dbReference type="Proteomes" id="UP001430953"/>
    </source>
</evidence>